<evidence type="ECO:0000259" key="4">
    <source>
        <dbReference type="Pfam" id="PF11611"/>
    </source>
</evidence>
<reference evidence="5 6" key="1">
    <citation type="submission" date="2019-07" db="EMBL/GenBank/DDBJ databases">
        <authorList>
            <person name="Zhu P."/>
        </authorList>
    </citation>
    <scope>NUCLEOTIDE SEQUENCE [LARGE SCALE GENOMIC DNA]</scope>
    <source>
        <strain evidence="5 6">SSL-25</strain>
    </source>
</reference>
<dbReference type="RefSeq" id="WP_146483755.1">
    <property type="nucleotide sequence ID" value="NZ_CP042266.1"/>
</dbReference>
<dbReference type="Gene3D" id="2.60.40.1240">
    <property type="match status" value="1"/>
</dbReference>
<evidence type="ECO:0000256" key="3">
    <source>
        <dbReference type="SAM" id="SignalP"/>
    </source>
</evidence>
<sequence length="194" mass="20054">MRRTNLAAIGAALILGLTACTDDSDPEDTTKPDTKTSTPATEPTKSTAGTPSPAPQAGGLGDAITVNGDEDGQRLSVTLKKVSDPGVPATEFNQPGKGNRLIGIELEIKNTGTAVYADTPAISTQITDTQGRQFDTAVAKIKAGPSMAYGLTLQTGDTALGWLVFEAPKTAKIASVQFGMNSGLADHKGQWKLP</sequence>
<evidence type="ECO:0000256" key="2">
    <source>
        <dbReference type="SAM" id="MobiDB-lite"/>
    </source>
</evidence>
<dbReference type="InterPro" id="IPR029050">
    <property type="entry name" value="Immunoprotect_excell_Ig-like"/>
</dbReference>
<feature type="domain" description="DUF4352" evidence="4">
    <location>
        <begin position="74"/>
        <end position="178"/>
    </location>
</feature>
<keyword evidence="6" id="KW-1185">Reference proteome</keyword>
<evidence type="ECO:0000313" key="5">
    <source>
        <dbReference type="EMBL" id="QDY80360.1"/>
    </source>
</evidence>
<dbReference type="KEGG" id="sqz:FQU76_31920"/>
<accession>A0A5B8JQZ4</accession>
<feature type="region of interest" description="Disordered" evidence="2">
    <location>
        <begin position="19"/>
        <end position="68"/>
    </location>
</feature>
<proteinExistence type="predicted"/>
<dbReference type="Proteomes" id="UP000320580">
    <property type="component" value="Chromosome"/>
</dbReference>
<dbReference type="OrthoDB" id="166023at2"/>
<feature type="signal peptide" evidence="3">
    <location>
        <begin position="1"/>
        <end position="21"/>
    </location>
</feature>
<gene>
    <name evidence="5" type="ORF">FQU76_31920</name>
</gene>
<dbReference type="InterPro" id="IPR029051">
    <property type="entry name" value="DUF4352"/>
</dbReference>
<evidence type="ECO:0000256" key="1">
    <source>
        <dbReference type="ARBA" id="ARBA00022729"/>
    </source>
</evidence>
<keyword evidence="1 3" id="KW-0732">Signal</keyword>
<dbReference type="EMBL" id="CP042266">
    <property type="protein sequence ID" value="QDY80360.1"/>
    <property type="molecule type" value="Genomic_DNA"/>
</dbReference>
<protein>
    <submittedName>
        <fullName evidence="5">DUF4352 domain-containing protein</fullName>
    </submittedName>
</protein>
<dbReference type="Pfam" id="PF11611">
    <property type="entry name" value="DUF4352"/>
    <property type="match status" value="1"/>
</dbReference>
<organism evidence="5 6">
    <name type="scientific">Streptomyces qinzhouensis</name>
    <dbReference type="NCBI Taxonomy" id="2599401"/>
    <lineage>
        <taxon>Bacteria</taxon>
        <taxon>Bacillati</taxon>
        <taxon>Actinomycetota</taxon>
        <taxon>Actinomycetes</taxon>
        <taxon>Kitasatosporales</taxon>
        <taxon>Streptomycetaceae</taxon>
        <taxon>Streptomyces</taxon>
    </lineage>
</organism>
<evidence type="ECO:0000313" key="6">
    <source>
        <dbReference type="Proteomes" id="UP000320580"/>
    </source>
</evidence>
<dbReference type="AlphaFoldDB" id="A0A5B8JQZ4"/>
<dbReference type="PROSITE" id="PS51257">
    <property type="entry name" value="PROKAR_LIPOPROTEIN"/>
    <property type="match status" value="1"/>
</dbReference>
<name>A0A5B8JQZ4_9ACTN</name>
<feature type="chain" id="PRO_5038537553" evidence="3">
    <location>
        <begin position="22"/>
        <end position="194"/>
    </location>
</feature>
<feature type="compositionally biased region" description="Polar residues" evidence="2">
    <location>
        <begin position="40"/>
        <end position="50"/>
    </location>
</feature>